<keyword evidence="3" id="KW-1185">Reference proteome</keyword>
<evidence type="ECO:0000313" key="3">
    <source>
        <dbReference type="Proteomes" id="UP000408482"/>
    </source>
</evidence>
<feature type="signal peptide" evidence="1">
    <location>
        <begin position="1"/>
        <end position="27"/>
    </location>
</feature>
<gene>
    <name evidence="2" type="ORF">RSSSTS7063_02000</name>
</gene>
<reference evidence="2 3" key="1">
    <citation type="submission" date="2019-07" db="EMBL/GenBank/DDBJ databases">
        <authorList>
            <person name="Hibberd C M."/>
            <person name="Gehrig L. J."/>
            <person name="Chang H.-W."/>
            <person name="Venkatesh S."/>
        </authorList>
    </citation>
    <scope>NUCLEOTIDE SEQUENCE [LARGE SCALE GENOMIC DNA]</scope>
    <source>
        <strain evidence="2">Blautia_luti_SSTS_Bg7063</strain>
    </source>
</reference>
<dbReference type="EMBL" id="CABHNW010000005">
    <property type="protein sequence ID" value="VUX29923.1"/>
    <property type="molecule type" value="Genomic_DNA"/>
</dbReference>
<organism evidence="2 3">
    <name type="scientific">Blautia luti</name>
    <dbReference type="NCBI Taxonomy" id="89014"/>
    <lineage>
        <taxon>Bacteria</taxon>
        <taxon>Bacillati</taxon>
        <taxon>Bacillota</taxon>
        <taxon>Clostridia</taxon>
        <taxon>Lachnospirales</taxon>
        <taxon>Lachnospiraceae</taxon>
        <taxon>Blautia</taxon>
    </lineage>
</organism>
<dbReference type="Proteomes" id="UP000408482">
    <property type="component" value="Unassembled WGS sequence"/>
</dbReference>
<name>A0A564VCQ7_9FIRM</name>
<feature type="chain" id="PRO_5022060701" evidence="1">
    <location>
        <begin position="28"/>
        <end position="44"/>
    </location>
</feature>
<dbReference type="RefSeq" id="WP_279231144.1">
    <property type="nucleotide sequence ID" value="NZ_CABHMX010000006.1"/>
</dbReference>
<keyword evidence="1" id="KW-0732">Signal</keyword>
<protein>
    <submittedName>
        <fullName evidence="2">Uncharacterized protein</fullName>
    </submittedName>
</protein>
<evidence type="ECO:0000256" key="1">
    <source>
        <dbReference type="SAM" id="SignalP"/>
    </source>
</evidence>
<dbReference type="AlphaFoldDB" id="A0A564VCQ7"/>
<accession>A0A564VCQ7</accession>
<evidence type="ECO:0000313" key="2">
    <source>
        <dbReference type="EMBL" id="VUX29923.1"/>
    </source>
</evidence>
<sequence length="44" mass="4775">MKKRTTQLLSLMISTAMIASTPCLTYAADFSSETFLSDSEEAAI</sequence>
<proteinExistence type="predicted"/>